<keyword evidence="1" id="KW-1133">Transmembrane helix</keyword>
<keyword evidence="1" id="KW-0812">Transmembrane</keyword>
<evidence type="ECO:0000313" key="2">
    <source>
        <dbReference type="EMBL" id="XDS47168.1"/>
    </source>
</evidence>
<proteinExistence type="predicted"/>
<keyword evidence="1" id="KW-0472">Membrane</keyword>
<dbReference type="RefSeq" id="WP_369342159.1">
    <property type="nucleotide sequence ID" value="NZ_CP129675.1"/>
</dbReference>
<dbReference type="AlphaFoldDB" id="A0AB39UQL6"/>
<evidence type="ECO:0008006" key="5">
    <source>
        <dbReference type="Google" id="ProtNLM"/>
    </source>
</evidence>
<organism evidence="4">
    <name type="scientific">Bifidobacterium fermentum</name>
    <dbReference type="NCBI Taxonomy" id="3059035"/>
    <lineage>
        <taxon>Bacteria</taxon>
        <taxon>Bacillati</taxon>
        <taxon>Actinomycetota</taxon>
        <taxon>Actinomycetes</taxon>
        <taxon>Bifidobacteriales</taxon>
        <taxon>Bifidobacteriaceae</taxon>
        <taxon>Bifidobacterium</taxon>
    </lineage>
</organism>
<evidence type="ECO:0000256" key="1">
    <source>
        <dbReference type="SAM" id="Phobius"/>
    </source>
</evidence>
<reference evidence="4" key="1">
    <citation type="submission" date="2023-07" db="EMBL/GenBank/DDBJ databases">
        <title>Bifidobacterium aquikefiriaerophilum sp. nov. and Bifidobacterium eccum sp. nov., isolated from water kefir.</title>
        <authorList>
            <person name="Breselge S."/>
            <person name="Bellassi P."/>
            <person name="Barcenilla C."/>
            <person name="Alvarez-Ordonez A."/>
            <person name="Morelli L."/>
            <person name="Cotter P.D."/>
        </authorList>
    </citation>
    <scope>NUCLEOTIDE SEQUENCE</scope>
    <source>
        <strain evidence="4">WK012_4_13</strain>
        <strain evidence="3">WK013_4_14</strain>
        <strain evidence="2">WK048_4_13</strain>
    </source>
</reference>
<gene>
    <name evidence="4" type="ORF">QN062_03195</name>
    <name evidence="3" type="ORF">QN216_07205</name>
    <name evidence="2" type="ORF">QN217_03250</name>
</gene>
<dbReference type="EMBL" id="CP129683">
    <property type="protein sequence ID" value="XDS51197.1"/>
    <property type="molecule type" value="Genomic_DNA"/>
</dbReference>
<dbReference type="EMBL" id="CP129682">
    <property type="protein sequence ID" value="XDS48126.1"/>
    <property type="molecule type" value="Genomic_DNA"/>
</dbReference>
<accession>A0AB39UQL6</accession>
<protein>
    <recommendedName>
        <fullName evidence="5">LemA family protein</fullName>
    </recommendedName>
</protein>
<name>A0AB39UQL6_9BIFI</name>
<evidence type="ECO:0000313" key="3">
    <source>
        <dbReference type="EMBL" id="XDS48126.1"/>
    </source>
</evidence>
<dbReference type="EMBL" id="CP129675">
    <property type="protein sequence ID" value="XDS47168.1"/>
    <property type="molecule type" value="Genomic_DNA"/>
</dbReference>
<feature type="transmembrane region" description="Helical" evidence="1">
    <location>
        <begin position="12"/>
        <end position="36"/>
    </location>
</feature>
<sequence length="217" mass="24103">MNTSGDPMQDITMYFALLLKIIAVALVLFIIGWVLASWNRAVNDGHIREGKLNAAFVDCQNYYDDMRRQVQSVLSVSKIEADRIVEACLKYSASKFKDGMNPQLYVEEVPEFSNLDFSTLNSVISQTSLAFRDAQSRLLHELGEFESWKSGSLFTRIFCSGFPTDGLIARVGAQRLVALAALEKMYGIVVLGETMTAYHSGLSTPLISDAMTHTLRG</sequence>
<dbReference type="KEGG" id="bfk:QN062_03195"/>
<evidence type="ECO:0000313" key="4">
    <source>
        <dbReference type="EMBL" id="XDS51197.1"/>
    </source>
</evidence>